<evidence type="ECO:0000256" key="5">
    <source>
        <dbReference type="ARBA" id="ARBA00022485"/>
    </source>
</evidence>
<keyword evidence="7" id="KW-0479">Metal-binding</keyword>
<keyword evidence="17" id="KW-1185">Reference proteome</keyword>
<keyword evidence="9" id="KW-0560">Oxidoreductase</keyword>
<name>S2YVI7_9CORY</name>
<dbReference type="HOGENOM" id="CLU_015667_2_3_11"/>
<keyword evidence="6" id="KW-0349">Heme</keyword>
<evidence type="ECO:0000256" key="2">
    <source>
        <dbReference type="ARBA" id="ARBA00003247"/>
    </source>
</evidence>
<evidence type="ECO:0000256" key="10">
    <source>
        <dbReference type="ARBA" id="ARBA00023004"/>
    </source>
</evidence>
<dbReference type="PRINTS" id="PR00397">
    <property type="entry name" value="SIROHAEM"/>
</dbReference>
<feature type="domain" description="Nitrite/Sulfite reductase ferredoxin-like" evidence="15">
    <location>
        <begin position="342"/>
        <end position="407"/>
    </location>
</feature>
<dbReference type="InterPro" id="IPR036136">
    <property type="entry name" value="Nit/Sulf_reduc_fer-like_dom_sf"/>
</dbReference>
<keyword evidence="5" id="KW-0004">4Fe-4S</keyword>
<evidence type="ECO:0000313" key="17">
    <source>
        <dbReference type="Proteomes" id="UP000014408"/>
    </source>
</evidence>
<dbReference type="Pfam" id="PF01077">
    <property type="entry name" value="NIR_SIR"/>
    <property type="match status" value="2"/>
</dbReference>
<dbReference type="PATRIC" id="fig|1125779.3.peg.1514"/>
<dbReference type="GO" id="GO:0051539">
    <property type="term" value="F:4 iron, 4 sulfur cluster binding"/>
    <property type="evidence" value="ECO:0007669"/>
    <property type="project" value="UniProtKB-KW"/>
</dbReference>
<dbReference type="GO" id="GO:0050311">
    <property type="term" value="F:sulfite reductase (ferredoxin) activity"/>
    <property type="evidence" value="ECO:0007669"/>
    <property type="project" value="UniProtKB-EC"/>
</dbReference>
<evidence type="ECO:0000256" key="13">
    <source>
        <dbReference type="SAM" id="MobiDB-lite"/>
    </source>
</evidence>
<evidence type="ECO:0000256" key="4">
    <source>
        <dbReference type="ARBA" id="ARBA00012353"/>
    </source>
</evidence>
<organism evidence="16 17">
    <name type="scientific">Corynebacterium pyruviciproducens ATCC BAA-1742</name>
    <dbReference type="NCBI Taxonomy" id="1125779"/>
    <lineage>
        <taxon>Bacteria</taxon>
        <taxon>Bacillati</taxon>
        <taxon>Actinomycetota</taxon>
        <taxon>Actinomycetes</taxon>
        <taxon>Mycobacteriales</taxon>
        <taxon>Corynebacteriaceae</taxon>
        <taxon>Corynebacterium</taxon>
    </lineage>
</organism>
<evidence type="ECO:0000256" key="6">
    <source>
        <dbReference type="ARBA" id="ARBA00022617"/>
    </source>
</evidence>
<dbReference type="PROSITE" id="PS00365">
    <property type="entry name" value="NIR_SIR"/>
    <property type="match status" value="1"/>
</dbReference>
<dbReference type="Gene3D" id="3.90.480.20">
    <property type="match status" value="1"/>
</dbReference>
<reference evidence="16 17" key="1">
    <citation type="submission" date="2013-05" db="EMBL/GenBank/DDBJ databases">
        <title>The Genome Sequence of Corynebacterium pyruviciproducens 1773O (ATCC BAA-1742).</title>
        <authorList>
            <consortium name="The Broad Institute Genomics Platform"/>
            <person name="Earl A."/>
            <person name="Ward D."/>
            <person name="Feldgarden M."/>
            <person name="Gevers D."/>
            <person name="Tong J."/>
            <person name="Walker B."/>
            <person name="Young S."/>
            <person name="Zeng Q."/>
            <person name="Gargeya S."/>
            <person name="Fitzgerald M."/>
            <person name="Haas B."/>
            <person name="Abouelleil A."/>
            <person name="Allen A.W."/>
            <person name="Alvarado L."/>
            <person name="Arachchi H.M."/>
            <person name="Berlin A.M."/>
            <person name="Chapman S.B."/>
            <person name="Gainer-Dewar J."/>
            <person name="Goldberg J."/>
            <person name="Griggs A."/>
            <person name="Gujja S."/>
            <person name="Hansen M."/>
            <person name="Howarth C."/>
            <person name="Imamovic A."/>
            <person name="Ireland A."/>
            <person name="Larimer J."/>
            <person name="McCowan C."/>
            <person name="Murphy C."/>
            <person name="Pearson M."/>
            <person name="Poon T.W."/>
            <person name="Priest M."/>
            <person name="Roberts A."/>
            <person name="Saif S."/>
            <person name="Shea T."/>
            <person name="Sisk P."/>
            <person name="Sykes S."/>
            <person name="Wortman J."/>
            <person name="Nusbaum C."/>
            <person name="Birren B."/>
        </authorList>
    </citation>
    <scope>NUCLEOTIDE SEQUENCE [LARGE SCALE GENOMIC DNA]</scope>
    <source>
        <strain evidence="16 17">ATCC BAA-1742</strain>
    </source>
</reference>
<comment type="cofactor">
    <cofactor evidence="1">
        <name>[4Fe-4S] cluster</name>
        <dbReference type="ChEBI" id="CHEBI:49883"/>
    </cofactor>
</comment>
<feature type="domain" description="Nitrite/sulphite reductase 4Fe-4S" evidence="14">
    <location>
        <begin position="168"/>
        <end position="322"/>
    </location>
</feature>
<dbReference type="InterPro" id="IPR006066">
    <property type="entry name" value="NO2/SO3_Rdtase_FeS/sirohaem_BS"/>
</dbReference>
<dbReference type="PANTHER" id="PTHR32439:SF0">
    <property type="entry name" value="FERREDOXIN--NITRITE REDUCTASE, CHLOROPLASTIC"/>
    <property type="match status" value="1"/>
</dbReference>
<keyword evidence="8" id="KW-0883">Thioether bond</keyword>
<evidence type="ECO:0000256" key="3">
    <source>
        <dbReference type="ARBA" id="ARBA00010429"/>
    </source>
</evidence>
<feature type="domain" description="Nitrite/Sulfite reductase ferredoxin-like" evidence="15">
    <location>
        <begin position="94"/>
        <end position="158"/>
    </location>
</feature>
<dbReference type="InterPro" id="IPR045854">
    <property type="entry name" value="NO2/SO3_Rdtase_4Fe4S_sf"/>
</dbReference>
<feature type="compositionally biased region" description="Basic and acidic residues" evidence="13">
    <location>
        <begin position="10"/>
        <end position="24"/>
    </location>
</feature>
<dbReference type="SUPFAM" id="SSF56014">
    <property type="entry name" value="Nitrite and sulphite reductase 4Fe-4S domain-like"/>
    <property type="match status" value="2"/>
</dbReference>
<evidence type="ECO:0000313" key="16">
    <source>
        <dbReference type="EMBL" id="EPD68373.1"/>
    </source>
</evidence>
<evidence type="ECO:0000256" key="9">
    <source>
        <dbReference type="ARBA" id="ARBA00023002"/>
    </source>
</evidence>
<dbReference type="InterPro" id="IPR006067">
    <property type="entry name" value="NO2/SO3_Rdtase_4Fe4S_dom"/>
</dbReference>
<evidence type="ECO:0000259" key="14">
    <source>
        <dbReference type="Pfam" id="PF01077"/>
    </source>
</evidence>
<evidence type="ECO:0000256" key="1">
    <source>
        <dbReference type="ARBA" id="ARBA00001966"/>
    </source>
</evidence>
<dbReference type="Proteomes" id="UP000014408">
    <property type="component" value="Unassembled WGS sequence"/>
</dbReference>
<dbReference type="PANTHER" id="PTHR32439">
    <property type="entry name" value="FERREDOXIN--NITRITE REDUCTASE, CHLOROPLASTIC"/>
    <property type="match status" value="1"/>
</dbReference>
<dbReference type="InterPro" id="IPR051329">
    <property type="entry name" value="NIR_SIR_4Fe-4S"/>
</dbReference>
<gene>
    <name evidence="16" type="ORF">HMPREF1219_01553</name>
</gene>
<comment type="function">
    <text evidence="2">Catalyzes the reduction of sulfite to sulfide, a step in the biosynthesis of sulfur-containing amino acids and cofactors.</text>
</comment>
<dbReference type="STRING" id="1125779.HMPREF1219_01553"/>
<dbReference type="SUPFAM" id="SSF55124">
    <property type="entry name" value="Nitrite/Sulfite reductase N-terminal domain-like"/>
    <property type="match status" value="2"/>
</dbReference>
<comment type="catalytic activity">
    <reaction evidence="12">
        <text>hydrogen sulfide + 6 oxidized [2Fe-2S]-[ferredoxin] + 3 H2O = sulfite + 6 reduced [2Fe-2S]-[ferredoxin] + 7 H(+)</text>
        <dbReference type="Rhea" id="RHEA:23132"/>
        <dbReference type="Rhea" id="RHEA-COMP:10000"/>
        <dbReference type="Rhea" id="RHEA-COMP:10001"/>
        <dbReference type="ChEBI" id="CHEBI:15377"/>
        <dbReference type="ChEBI" id="CHEBI:15378"/>
        <dbReference type="ChEBI" id="CHEBI:17359"/>
        <dbReference type="ChEBI" id="CHEBI:29919"/>
        <dbReference type="ChEBI" id="CHEBI:33737"/>
        <dbReference type="ChEBI" id="CHEBI:33738"/>
        <dbReference type="EC" id="1.8.7.1"/>
    </reaction>
</comment>
<dbReference type="EC" id="1.8.7.1" evidence="4"/>
<dbReference type="GO" id="GO:0020037">
    <property type="term" value="F:heme binding"/>
    <property type="evidence" value="ECO:0007669"/>
    <property type="project" value="InterPro"/>
</dbReference>
<dbReference type="FunFam" id="3.30.413.10:FF:000009">
    <property type="entry name" value="Sulfite reductase [ferredoxin]"/>
    <property type="match status" value="1"/>
</dbReference>
<keyword evidence="10" id="KW-0408">Iron</keyword>
<dbReference type="eggNOG" id="COG0155">
    <property type="taxonomic scope" value="Bacteria"/>
</dbReference>
<evidence type="ECO:0000256" key="12">
    <source>
        <dbReference type="ARBA" id="ARBA00049518"/>
    </source>
</evidence>
<dbReference type="EMBL" id="ATBY01000015">
    <property type="protein sequence ID" value="EPD68373.1"/>
    <property type="molecule type" value="Genomic_DNA"/>
</dbReference>
<proteinExistence type="inferred from homology"/>
<accession>S2YVI7</accession>
<dbReference type="InterPro" id="IPR005117">
    <property type="entry name" value="NiRdtase/SiRdtase_haem-b_fer"/>
</dbReference>
<evidence type="ECO:0000259" key="15">
    <source>
        <dbReference type="Pfam" id="PF03460"/>
    </source>
</evidence>
<dbReference type="RefSeq" id="WP_016458299.1">
    <property type="nucleotide sequence ID" value="NZ_KE150447.1"/>
</dbReference>
<dbReference type="Pfam" id="PF03460">
    <property type="entry name" value="NIR_SIR_ferr"/>
    <property type="match status" value="2"/>
</dbReference>
<comment type="similarity">
    <text evidence="3">Belongs to the nitrite and sulfite reductase 4Fe-4S domain family.</text>
</comment>
<dbReference type="Gene3D" id="3.30.413.10">
    <property type="entry name" value="Sulfite Reductase Hemoprotein, domain 1"/>
    <property type="match status" value="2"/>
</dbReference>
<protein>
    <recommendedName>
        <fullName evidence="4">assimilatory sulfite reductase (ferredoxin)</fullName>
        <ecNumber evidence="4">1.8.7.1</ecNumber>
    </recommendedName>
</protein>
<sequence length="556" mass="62098">MTTQLAVHTDIPRGKRSEGQWALDGREPLNGDEVIKQEDPGLAVKKRIIDYYSREGFDSIVPDDLAPRMKWCGIYAQRCQDLGGEMTNKLDNAQLQDKYFMMRVRFDGGQITPEQLRVVGGVSRDFGRGTADFTDRQNVQIHWIEIENVPEIWRRLDAVGLSTLLGCGDVPRVILGSPVAGVAADEIIDATPAIERIKKQYLPSPEFHNLPRKFKSAISGNSRQDITHEIQDLAFVGVNHPDHGPGFDVWVGGGLSTNPMIARRLGVWVPLEEVSEVWANTVRIFRDYGYRLLRNRARLKFLIASWGVERFRAVLEEYMGHPLIDGVAPPIVIGNRDHIGVHKQKDGRYYVGVKPTVGPASGDQLIRIADVAEKYSVTRIRSTTSKELLFLDVSGADVAALQSDLEALGLYPRPSEFRRGIISCTGLEFCKLALTTTKTRAIELVGELEQRVGDLDVPITISLNGCPNSCARTQVSDIGLKGQIVEGEEGFQVHLGGTLGVQDPDFGRKLRGLKVKSRDLGDYVVQLVEKFKDQREPGEQFRHWVLRAEESDLPWQ</sequence>
<evidence type="ECO:0000256" key="11">
    <source>
        <dbReference type="ARBA" id="ARBA00023014"/>
    </source>
</evidence>
<comment type="caution">
    <text evidence="16">The sequence shown here is derived from an EMBL/GenBank/DDBJ whole genome shotgun (WGS) entry which is preliminary data.</text>
</comment>
<evidence type="ECO:0000256" key="8">
    <source>
        <dbReference type="ARBA" id="ARBA00022784"/>
    </source>
</evidence>
<evidence type="ECO:0000256" key="7">
    <source>
        <dbReference type="ARBA" id="ARBA00022723"/>
    </source>
</evidence>
<dbReference type="GO" id="GO:0046872">
    <property type="term" value="F:metal ion binding"/>
    <property type="evidence" value="ECO:0007669"/>
    <property type="project" value="UniProtKB-KW"/>
</dbReference>
<feature type="region of interest" description="Disordered" evidence="13">
    <location>
        <begin position="1"/>
        <end position="24"/>
    </location>
</feature>
<dbReference type="AlphaFoldDB" id="S2YVI7"/>
<keyword evidence="11" id="KW-0411">Iron-sulfur</keyword>
<feature type="domain" description="Nitrite/sulphite reductase 4Fe-4S" evidence="14">
    <location>
        <begin position="418"/>
        <end position="547"/>
    </location>
</feature>